<evidence type="ECO:0000313" key="9">
    <source>
        <dbReference type="Ensembl" id="ENSMMDP00005007258.1"/>
    </source>
</evidence>
<keyword evidence="2 7" id="KW-0732">Signal</keyword>
<dbReference type="Ensembl" id="ENSMMDT00005007452.1">
    <property type="protein sequence ID" value="ENSMMDP00005007256.1"/>
    <property type="gene ID" value="ENSMMDG00005003950.1"/>
</dbReference>
<dbReference type="SUPFAM" id="SSF48726">
    <property type="entry name" value="Immunoglobulin"/>
    <property type="match status" value="2"/>
</dbReference>
<dbReference type="InterPro" id="IPR007110">
    <property type="entry name" value="Ig-like_dom"/>
</dbReference>
<keyword evidence="6" id="KW-1133">Transmembrane helix</keyword>
<keyword evidence="6" id="KW-0812">Transmembrane</keyword>
<sequence length="291" mass="32371">MMMMMMKTEMAAVFVNTLLLLCCCFITSTVSQENVYAAAGEDVTLRLKNKLDSSERLYWKHNGTQIALMKSGRVVIGVDEGLGTDGSLTLRDLKKGSVEVYTSQIFKGGNLEHENTFIVRVLDKVQKPTLVATCEKHTETFKCQVPQAEGLTIAWLQDEKPLKETGPTLTRDPKKLTAESSFKCNVSNHISFEISQPVKKTCPVPDPPATKELFGFDFWTMVGILAGGGGLVLLLIIVTIVLCTRARRRRHNRLKAEGRGELEMAWSNQQQQQQQQQYQPARHGGPGLKAS</sequence>
<feature type="transmembrane region" description="Helical" evidence="6">
    <location>
        <begin position="218"/>
        <end position="243"/>
    </location>
</feature>
<dbReference type="GO" id="GO:0016020">
    <property type="term" value="C:membrane"/>
    <property type="evidence" value="ECO:0007669"/>
    <property type="project" value="UniProtKB-SubCell"/>
</dbReference>
<evidence type="ECO:0000256" key="2">
    <source>
        <dbReference type="ARBA" id="ARBA00022729"/>
    </source>
</evidence>
<accession>A0A667WZZ6</accession>
<dbReference type="PANTHER" id="PTHR12080:SF48">
    <property type="entry name" value="IMMUNOGLOBULIN SUBTYPE DOMAIN-CONTAINING PROTEIN"/>
    <property type="match status" value="1"/>
</dbReference>
<evidence type="ECO:0000256" key="4">
    <source>
        <dbReference type="ARBA" id="ARBA00023180"/>
    </source>
</evidence>
<evidence type="ECO:0000259" key="8">
    <source>
        <dbReference type="PROSITE" id="PS50835"/>
    </source>
</evidence>
<keyword evidence="4" id="KW-0325">Glycoprotein</keyword>
<comment type="subcellular location">
    <subcellularLocation>
        <location evidence="1">Membrane</location>
    </subcellularLocation>
</comment>
<evidence type="ECO:0000256" key="7">
    <source>
        <dbReference type="SAM" id="SignalP"/>
    </source>
</evidence>
<feature type="compositionally biased region" description="Low complexity" evidence="5">
    <location>
        <begin position="269"/>
        <end position="279"/>
    </location>
</feature>
<dbReference type="Ensembl" id="ENSMMDT00005007454.1">
    <property type="protein sequence ID" value="ENSMMDP00005007258.1"/>
    <property type="gene ID" value="ENSMMDG00005003950.1"/>
</dbReference>
<dbReference type="Gene3D" id="2.60.40.10">
    <property type="entry name" value="Immunoglobulins"/>
    <property type="match status" value="2"/>
</dbReference>
<dbReference type="Proteomes" id="UP000472263">
    <property type="component" value="Chromosome 2"/>
</dbReference>
<dbReference type="InterPro" id="IPR013783">
    <property type="entry name" value="Ig-like_fold"/>
</dbReference>
<proteinExistence type="predicted"/>
<evidence type="ECO:0000256" key="5">
    <source>
        <dbReference type="SAM" id="MobiDB-lite"/>
    </source>
</evidence>
<dbReference type="PANTHER" id="PTHR12080">
    <property type="entry name" value="SIGNALING LYMPHOCYTIC ACTIVATION MOLECULE"/>
    <property type="match status" value="1"/>
</dbReference>
<evidence type="ECO:0000256" key="3">
    <source>
        <dbReference type="ARBA" id="ARBA00023136"/>
    </source>
</evidence>
<organism evidence="9 10">
    <name type="scientific">Myripristis murdjan</name>
    <name type="common">pinecone soldierfish</name>
    <dbReference type="NCBI Taxonomy" id="586833"/>
    <lineage>
        <taxon>Eukaryota</taxon>
        <taxon>Metazoa</taxon>
        <taxon>Chordata</taxon>
        <taxon>Craniata</taxon>
        <taxon>Vertebrata</taxon>
        <taxon>Euteleostomi</taxon>
        <taxon>Actinopterygii</taxon>
        <taxon>Neopterygii</taxon>
        <taxon>Teleostei</taxon>
        <taxon>Neoteleostei</taxon>
        <taxon>Acanthomorphata</taxon>
        <taxon>Holocentriformes</taxon>
        <taxon>Holocentridae</taxon>
        <taxon>Myripristis</taxon>
    </lineage>
</organism>
<name>A0A667WZZ6_9TELE</name>
<dbReference type="PROSITE" id="PS50835">
    <property type="entry name" value="IG_LIKE"/>
    <property type="match status" value="1"/>
</dbReference>
<dbReference type="GeneTree" id="ENSGT01030000239163"/>
<feature type="chain" id="PRO_5044624813" evidence="7">
    <location>
        <begin position="32"/>
        <end position="291"/>
    </location>
</feature>
<dbReference type="InterPro" id="IPR036179">
    <property type="entry name" value="Ig-like_dom_sf"/>
</dbReference>
<dbReference type="InterPro" id="IPR015631">
    <property type="entry name" value="CD2/SLAM_rcpt"/>
</dbReference>
<feature type="domain" description="Ig-like" evidence="8">
    <location>
        <begin position="128"/>
        <end position="195"/>
    </location>
</feature>
<protein>
    <submittedName>
        <fullName evidence="9">Uncharacterized LOC115373191</fullName>
    </submittedName>
</protein>
<reference evidence="9" key="2">
    <citation type="submission" date="2025-05" db="UniProtKB">
        <authorList>
            <consortium name="Ensembl"/>
        </authorList>
    </citation>
    <scope>IDENTIFICATION</scope>
</reference>
<evidence type="ECO:0000256" key="1">
    <source>
        <dbReference type="ARBA" id="ARBA00004370"/>
    </source>
</evidence>
<evidence type="ECO:0000313" key="10">
    <source>
        <dbReference type="Proteomes" id="UP000472263"/>
    </source>
</evidence>
<dbReference type="AlphaFoldDB" id="A0A667WZZ6"/>
<feature type="region of interest" description="Disordered" evidence="5">
    <location>
        <begin position="263"/>
        <end position="291"/>
    </location>
</feature>
<dbReference type="Ensembl" id="ENSMMDT00005007447.1">
    <property type="protein sequence ID" value="ENSMMDP00005007251.1"/>
    <property type="gene ID" value="ENSMMDG00005003950.1"/>
</dbReference>
<reference evidence="9" key="1">
    <citation type="submission" date="2019-06" db="EMBL/GenBank/DDBJ databases">
        <authorList>
            <consortium name="Wellcome Sanger Institute Data Sharing"/>
        </authorList>
    </citation>
    <scope>NUCLEOTIDE SEQUENCE [LARGE SCALE GENOMIC DNA]</scope>
</reference>
<keyword evidence="10" id="KW-1185">Reference proteome</keyword>
<gene>
    <name evidence="9" type="primary">LOC115373191</name>
</gene>
<keyword evidence="3 6" id="KW-0472">Membrane</keyword>
<feature type="signal peptide" evidence="7">
    <location>
        <begin position="1"/>
        <end position="31"/>
    </location>
</feature>
<evidence type="ECO:0000256" key="6">
    <source>
        <dbReference type="SAM" id="Phobius"/>
    </source>
</evidence>